<gene>
    <name evidence="2" type="ORF">TSPI_01581</name>
</gene>
<accession>A0ABR3KLZ3</accession>
<organism evidence="2 3">
    <name type="scientific">Trichinella spiralis</name>
    <name type="common">Trichina worm</name>
    <dbReference type="NCBI Taxonomy" id="6334"/>
    <lineage>
        <taxon>Eukaryota</taxon>
        <taxon>Metazoa</taxon>
        <taxon>Ecdysozoa</taxon>
        <taxon>Nematoda</taxon>
        <taxon>Enoplea</taxon>
        <taxon>Dorylaimia</taxon>
        <taxon>Trichinellida</taxon>
        <taxon>Trichinellidae</taxon>
        <taxon>Trichinella</taxon>
    </lineage>
</organism>
<name>A0ABR3KLZ3_TRISP</name>
<reference evidence="2 3" key="1">
    <citation type="submission" date="2024-07" db="EMBL/GenBank/DDBJ databases">
        <title>Enhanced genomic and transcriptomic resources for Trichinella pseudospiralis and T. spiralis underpin the discovery of pronounced molecular differences between stages and species.</title>
        <authorList>
            <person name="Pasi K.K."/>
            <person name="La Rosa G."/>
            <person name="Gomez-Morales M.A."/>
            <person name="Tosini F."/>
            <person name="Sumanam S."/>
            <person name="Young N.D."/>
            <person name="Chang B.C."/>
            <person name="Robin G.B."/>
        </authorList>
    </citation>
    <scope>NUCLEOTIDE SEQUENCE [LARGE SCALE GENOMIC DNA]</scope>
    <source>
        <strain evidence="2">ISS534</strain>
    </source>
</reference>
<keyword evidence="1" id="KW-0812">Transmembrane</keyword>
<keyword evidence="1" id="KW-0472">Membrane</keyword>
<dbReference type="EMBL" id="JBEUSY010000273">
    <property type="protein sequence ID" value="KAL1238804.1"/>
    <property type="molecule type" value="Genomic_DNA"/>
</dbReference>
<evidence type="ECO:0000313" key="2">
    <source>
        <dbReference type="EMBL" id="KAL1238804.1"/>
    </source>
</evidence>
<protein>
    <submittedName>
        <fullName evidence="2">Long tail fiber protein</fullName>
    </submittedName>
</protein>
<evidence type="ECO:0000313" key="3">
    <source>
        <dbReference type="Proteomes" id="UP001558632"/>
    </source>
</evidence>
<evidence type="ECO:0000256" key="1">
    <source>
        <dbReference type="SAM" id="Phobius"/>
    </source>
</evidence>
<keyword evidence="1" id="KW-1133">Transmembrane helix</keyword>
<keyword evidence="3" id="KW-1185">Reference proteome</keyword>
<dbReference type="Proteomes" id="UP001558632">
    <property type="component" value="Unassembled WGS sequence"/>
</dbReference>
<feature type="transmembrane region" description="Helical" evidence="1">
    <location>
        <begin position="57"/>
        <end position="77"/>
    </location>
</feature>
<proteinExistence type="predicted"/>
<comment type="caution">
    <text evidence="2">The sequence shown here is derived from an EMBL/GenBank/DDBJ whole genome shotgun (WGS) entry which is preliminary data.</text>
</comment>
<sequence length="96" mass="11515">MLECVYLFFEKEDEKENSLIFYSWFLRATTNGRIMHATTQGIGTTTVYKFLNSTRNYSSLLLSLLFCTHLICLVVHVHDNQYYNTFIFHFSFLRYF</sequence>